<keyword evidence="1" id="KW-0732">Signal</keyword>
<name>H1YI33_9SPHI</name>
<protein>
    <submittedName>
        <fullName evidence="2">Uncharacterized protein</fullName>
    </submittedName>
</protein>
<feature type="chain" id="PRO_5003557940" evidence="1">
    <location>
        <begin position="22"/>
        <end position="223"/>
    </location>
</feature>
<reference evidence="2" key="1">
    <citation type="submission" date="2011-09" db="EMBL/GenBank/DDBJ databases">
        <title>The permanent draft genome of Mucilaginibacter paludis DSM 18603.</title>
        <authorList>
            <consortium name="US DOE Joint Genome Institute (JGI-PGF)"/>
            <person name="Lucas S."/>
            <person name="Han J."/>
            <person name="Lapidus A."/>
            <person name="Bruce D."/>
            <person name="Goodwin L."/>
            <person name="Pitluck S."/>
            <person name="Peters L."/>
            <person name="Kyrpides N."/>
            <person name="Mavromatis K."/>
            <person name="Ivanova N."/>
            <person name="Mikhailova N."/>
            <person name="Held B."/>
            <person name="Detter J.C."/>
            <person name="Tapia R."/>
            <person name="Han C."/>
            <person name="Land M."/>
            <person name="Hauser L."/>
            <person name="Markowitz V."/>
            <person name="Cheng J.-F."/>
            <person name="Hugenholtz P."/>
            <person name="Woyke T."/>
            <person name="Wu D."/>
            <person name="Tindall B."/>
            <person name="Brambilla E."/>
            <person name="Klenk H.-P."/>
            <person name="Eisen J.A."/>
        </authorList>
    </citation>
    <scope>NUCLEOTIDE SEQUENCE [LARGE SCALE GENOMIC DNA]</scope>
    <source>
        <strain evidence="2">DSM 18603</strain>
    </source>
</reference>
<proteinExistence type="predicted"/>
<feature type="signal peptide" evidence="1">
    <location>
        <begin position="1"/>
        <end position="21"/>
    </location>
</feature>
<dbReference type="EMBL" id="CM001403">
    <property type="protein sequence ID" value="EHQ26468.1"/>
    <property type="molecule type" value="Genomic_DNA"/>
</dbReference>
<dbReference type="Proteomes" id="UP000002774">
    <property type="component" value="Chromosome"/>
</dbReference>
<evidence type="ECO:0000313" key="3">
    <source>
        <dbReference type="Proteomes" id="UP000002774"/>
    </source>
</evidence>
<evidence type="ECO:0000313" key="2">
    <source>
        <dbReference type="EMBL" id="EHQ26468.1"/>
    </source>
</evidence>
<accession>H1YI33</accession>
<organism evidence="2 3">
    <name type="scientific">Mucilaginibacter paludis DSM 18603</name>
    <dbReference type="NCBI Taxonomy" id="714943"/>
    <lineage>
        <taxon>Bacteria</taxon>
        <taxon>Pseudomonadati</taxon>
        <taxon>Bacteroidota</taxon>
        <taxon>Sphingobacteriia</taxon>
        <taxon>Sphingobacteriales</taxon>
        <taxon>Sphingobacteriaceae</taxon>
        <taxon>Mucilaginibacter</taxon>
    </lineage>
</organism>
<dbReference type="eggNOG" id="ENOG5032X4M">
    <property type="taxonomic scope" value="Bacteria"/>
</dbReference>
<sequence>MKNRFLFILLCFAFHLSPCKAQQYVVDERYLTSVLANTSVRNSAETTHHKYLGNINSNLNTVNTNASTVVAAQTIIYNSLSNVNSALKDGLAIKNITAMTSDIIYYLGKTAEIARNDPALLLFVSQYQNYMGPHITALVSDISGFVLKEGDNMLADYNARDQLLRKITQQLQIIDGLAYGAWSAMHWAAERGVLASANPFANWINKDKNFAAQIIINAKFLRQ</sequence>
<evidence type="ECO:0000256" key="1">
    <source>
        <dbReference type="SAM" id="SignalP"/>
    </source>
</evidence>
<dbReference type="RefSeq" id="WP_008506555.1">
    <property type="nucleotide sequence ID" value="NZ_CM001403.1"/>
</dbReference>
<gene>
    <name evidence="2" type="ORF">Mucpa_2338</name>
</gene>
<dbReference type="AlphaFoldDB" id="H1YI33"/>
<dbReference type="HOGENOM" id="CLU_104946_0_0_10"/>
<dbReference type="STRING" id="714943.Mucpa_2338"/>
<dbReference type="OrthoDB" id="1243758at2"/>
<keyword evidence="3" id="KW-1185">Reference proteome</keyword>